<accession>A0A1X7U6R5</accession>
<name>A0A1X7U6R5_AMPQE</name>
<reference evidence="1" key="1">
    <citation type="submission" date="2017-05" db="UniProtKB">
        <authorList>
            <consortium name="EnsemblMetazoa"/>
        </authorList>
    </citation>
    <scope>IDENTIFICATION</scope>
</reference>
<dbReference type="InParanoid" id="A0A1X7U6R5"/>
<dbReference type="AlphaFoldDB" id="A0A1X7U6R5"/>
<organism evidence="1">
    <name type="scientific">Amphimedon queenslandica</name>
    <name type="common">Sponge</name>
    <dbReference type="NCBI Taxonomy" id="400682"/>
    <lineage>
        <taxon>Eukaryota</taxon>
        <taxon>Metazoa</taxon>
        <taxon>Porifera</taxon>
        <taxon>Demospongiae</taxon>
        <taxon>Heteroscleromorpha</taxon>
        <taxon>Haplosclerida</taxon>
        <taxon>Niphatidae</taxon>
        <taxon>Amphimedon</taxon>
    </lineage>
</organism>
<protein>
    <submittedName>
        <fullName evidence="1">Uncharacterized protein</fullName>
    </submittedName>
</protein>
<sequence length="32" mass="3814">MTSSQTVRMTIFTKIIRISMYLHVYVIIKIII</sequence>
<evidence type="ECO:0000313" key="1">
    <source>
        <dbReference type="EnsemblMetazoa" id="Aqu2.1.23368_001"/>
    </source>
</evidence>
<proteinExistence type="predicted"/>
<dbReference type="EnsemblMetazoa" id="Aqu2.1.23368_001">
    <property type="protein sequence ID" value="Aqu2.1.23368_001"/>
    <property type="gene ID" value="Aqu2.1.23368"/>
</dbReference>